<protein>
    <submittedName>
        <fullName evidence="1">Uncharacterized protein</fullName>
    </submittedName>
</protein>
<name>C6E7S8_GEOSM</name>
<organism evidence="1">
    <name type="scientific">Geobacter sp. (strain M21)</name>
    <dbReference type="NCBI Taxonomy" id="443144"/>
    <lineage>
        <taxon>Bacteria</taxon>
        <taxon>Pseudomonadati</taxon>
        <taxon>Thermodesulfobacteriota</taxon>
        <taxon>Desulfuromonadia</taxon>
        <taxon>Geobacterales</taxon>
        <taxon>Geobacteraceae</taxon>
        <taxon>Geobacter</taxon>
    </lineage>
</organism>
<reference evidence="1" key="1">
    <citation type="submission" date="2009-07" db="EMBL/GenBank/DDBJ databases">
        <title>Complete sequence of Geobacter sp. M21.</title>
        <authorList>
            <consortium name="US DOE Joint Genome Institute"/>
            <person name="Lucas S."/>
            <person name="Copeland A."/>
            <person name="Lapidus A."/>
            <person name="Glavina del Rio T."/>
            <person name="Dalin E."/>
            <person name="Tice H."/>
            <person name="Bruce D."/>
            <person name="Goodwin L."/>
            <person name="Pitluck S."/>
            <person name="Saunders E."/>
            <person name="Brettin T."/>
            <person name="Detter J.C."/>
            <person name="Han C."/>
            <person name="Larimer F."/>
            <person name="Land M."/>
            <person name="Hauser L."/>
            <person name="Kyrpides N."/>
            <person name="Ovchinnikova G."/>
            <person name="Lovley D."/>
        </authorList>
    </citation>
    <scope>NUCLEOTIDE SEQUENCE [LARGE SCALE GENOMIC DNA]</scope>
    <source>
        <strain evidence="1">M21</strain>
    </source>
</reference>
<dbReference type="EMBL" id="CP001661">
    <property type="protein sequence ID" value="ACT16111.1"/>
    <property type="molecule type" value="Genomic_DNA"/>
</dbReference>
<dbReference type="KEGG" id="gem:GM21_0024"/>
<proteinExistence type="predicted"/>
<dbReference type="AlphaFoldDB" id="C6E7S8"/>
<gene>
    <name evidence="1" type="ordered locus">GM21_0024</name>
</gene>
<sequence>MKKKELPKDPDLLGSMQALKRSAASALKLARQTNTPCYVMKDGKIVDIAARPAKTTKKAAAGK</sequence>
<dbReference type="HOGENOM" id="CLU_201151_0_0_7"/>
<accession>C6E7S8</accession>
<evidence type="ECO:0000313" key="1">
    <source>
        <dbReference type="EMBL" id="ACT16111.1"/>
    </source>
</evidence>